<evidence type="ECO:0000313" key="3">
    <source>
        <dbReference type="Proteomes" id="UP000654345"/>
    </source>
</evidence>
<evidence type="ECO:0000259" key="1">
    <source>
        <dbReference type="Pfam" id="PF02371"/>
    </source>
</evidence>
<evidence type="ECO:0000313" key="2">
    <source>
        <dbReference type="EMBL" id="GHO60655.1"/>
    </source>
</evidence>
<dbReference type="EMBL" id="BNJG01000006">
    <property type="protein sequence ID" value="GHO60655.1"/>
    <property type="molecule type" value="Genomic_DNA"/>
</dbReference>
<organism evidence="2 3">
    <name type="scientific">Ktedonobacter robiniae</name>
    <dbReference type="NCBI Taxonomy" id="2778365"/>
    <lineage>
        <taxon>Bacteria</taxon>
        <taxon>Bacillati</taxon>
        <taxon>Chloroflexota</taxon>
        <taxon>Ktedonobacteria</taxon>
        <taxon>Ktedonobacterales</taxon>
        <taxon>Ktedonobacteraceae</taxon>
        <taxon>Ktedonobacter</taxon>
    </lineage>
</organism>
<dbReference type="Proteomes" id="UP000654345">
    <property type="component" value="Unassembled WGS sequence"/>
</dbReference>
<accession>A0ABQ3V8E3</accession>
<feature type="domain" description="Transposase IS116/IS110/IS902 C-terminal" evidence="1">
    <location>
        <begin position="183"/>
        <end position="262"/>
    </location>
</feature>
<keyword evidence="3" id="KW-1185">Reference proteome</keyword>
<dbReference type="InterPro" id="IPR047650">
    <property type="entry name" value="Transpos_IS110"/>
</dbReference>
<name>A0ABQ3V8E3_9CHLR</name>
<dbReference type="PANTHER" id="PTHR33055:SF13">
    <property type="entry name" value="TRANSPOSASE"/>
    <property type="match status" value="1"/>
</dbReference>
<comment type="caution">
    <text evidence="2">The sequence shown here is derived from an EMBL/GenBank/DDBJ whole genome shotgun (WGS) entry which is preliminary data.</text>
</comment>
<reference evidence="2 3" key="1">
    <citation type="journal article" date="2021" name="Int. J. Syst. Evol. Microbiol.">
        <title>Reticulibacter mediterranei gen. nov., sp. nov., within the new family Reticulibacteraceae fam. nov., and Ktedonospora formicarum gen. nov., sp. nov., Ktedonobacter robiniae sp. nov., Dictyobacter formicarum sp. nov. and Dictyobacter arantiisoli sp. nov., belonging to the class Ktedonobacteria.</title>
        <authorList>
            <person name="Yabe S."/>
            <person name="Zheng Y."/>
            <person name="Wang C.M."/>
            <person name="Sakai Y."/>
            <person name="Abe K."/>
            <person name="Yokota A."/>
            <person name="Donadio S."/>
            <person name="Cavaletti L."/>
            <person name="Monciardini P."/>
        </authorList>
    </citation>
    <scope>NUCLEOTIDE SEQUENCE [LARGE SCALE GENOMIC DNA]</scope>
    <source>
        <strain evidence="2 3">SOSP1-30</strain>
    </source>
</reference>
<gene>
    <name evidence="2" type="ORF">KSB_91300</name>
</gene>
<dbReference type="Pfam" id="PF02371">
    <property type="entry name" value="Transposase_20"/>
    <property type="match status" value="1"/>
</dbReference>
<protein>
    <recommendedName>
        <fullName evidence="1">Transposase IS116/IS110/IS902 C-terminal domain-containing protein</fullName>
    </recommendedName>
</protein>
<sequence length="360" mass="40990">MLKTDKRDALSLANRLYTQLELGAQVEDKMQLVRRAHPPTKAASQLKGLIQHRYELSHQSTQLRNKLTSICDQRFPELTQIFRDPNREIALAYREKFPTPHAIATTSMVDLQALRPRSFPSDAQLLKLQQLARETIGIQDKDRQQGLLIEQGLLMKELRIVQEHLGVLQTRISEVVTSSREGQILLSIPPIGSIEAGTIIATVGNIANFEKACELKSYFGWAPKRSQTGVSFDKTKLSNRGVRPMKQMLFLMAARATTLECEWARIYQRLLPRLATYDERTKDYRGKIRVIGRIAGQMATMIFALLKTDYEALSQVPPGEAPPLPMLYDLAIHRKHQEGHYRSLKPGIRPRKLIQLPHQS</sequence>
<dbReference type="InterPro" id="IPR003346">
    <property type="entry name" value="Transposase_20"/>
</dbReference>
<proteinExistence type="predicted"/>
<dbReference type="PANTHER" id="PTHR33055">
    <property type="entry name" value="TRANSPOSASE FOR INSERTION SEQUENCE ELEMENT IS1111A"/>
    <property type="match status" value="1"/>
</dbReference>